<protein>
    <recommendedName>
        <fullName evidence="5">Lipoprotein</fullName>
    </recommendedName>
</protein>
<organism evidence="3 4">
    <name type="scientific">Hyalangium minutum</name>
    <dbReference type="NCBI Taxonomy" id="394096"/>
    <lineage>
        <taxon>Bacteria</taxon>
        <taxon>Pseudomonadati</taxon>
        <taxon>Myxococcota</taxon>
        <taxon>Myxococcia</taxon>
        <taxon>Myxococcales</taxon>
        <taxon>Cystobacterineae</taxon>
        <taxon>Archangiaceae</taxon>
        <taxon>Hyalangium</taxon>
    </lineage>
</organism>
<dbReference type="PROSITE" id="PS51257">
    <property type="entry name" value="PROKAR_LIPOPROTEIN"/>
    <property type="match status" value="1"/>
</dbReference>
<dbReference type="RefSeq" id="WP_044197594.1">
    <property type="nucleotide sequence ID" value="NZ_JMCB01000022.1"/>
</dbReference>
<keyword evidence="4" id="KW-1185">Reference proteome</keyword>
<sequence>MRPTRILSLAAAAALSGACATSGQLHDMRLFAERPPKPADCQFEVYEQREPPQEYEVIGLLSLTGNEWQGAKGRKALLRDTVCQSGADAVILSRPVERKGAAGRIYEYEAQFVSFSPGVLEPAALPDKPAAEAGAIVVPSGMEWPEEAIGESTRKWEPQKTPPPSK</sequence>
<evidence type="ECO:0000256" key="1">
    <source>
        <dbReference type="SAM" id="MobiDB-lite"/>
    </source>
</evidence>
<dbReference type="OrthoDB" id="5523512at2"/>
<feature type="signal peptide" evidence="2">
    <location>
        <begin position="1"/>
        <end position="20"/>
    </location>
</feature>
<accession>A0A085W410</accession>
<evidence type="ECO:0000256" key="2">
    <source>
        <dbReference type="SAM" id="SignalP"/>
    </source>
</evidence>
<dbReference type="AlphaFoldDB" id="A0A085W410"/>
<feature type="chain" id="PRO_5001799363" description="Lipoprotein" evidence="2">
    <location>
        <begin position="21"/>
        <end position="166"/>
    </location>
</feature>
<evidence type="ECO:0000313" key="4">
    <source>
        <dbReference type="Proteomes" id="UP000028725"/>
    </source>
</evidence>
<name>A0A085W410_9BACT</name>
<keyword evidence="2" id="KW-0732">Signal</keyword>
<feature type="region of interest" description="Disordered" evidence="1">
    <location>
        <begin position="142"/>
        <end position="166"/>
    </location>
</feature>
<evidence type="ECO:0008006" key="5">
    <source>
        <dbReference type="Google" id="ProtNLM"/>
    </source>
</evidence>
<reference evidence="3 4" key="1">
    <citation type="submission" date="2014-04" db="EMBL/GenBank/DDBJ databases">
        <title>Genome assembly of Hyalangium minutum DSM 14724.</title>
        <authorList>
            <person name="Sharma G."/>
            <person name="Subramanian S."/>
        </authorList>
    </citation>
    <scope>NUCLEOTIDE SEQUENCE [LARGE SCALE GENOMIC DNA]</scope>
    <source>
        <strain evidence="3 4">DSM 14724</strain>
    </source>
</reference>
<gene>
    <name evidence="3" type="ORF">DB31_4133</name>
</gene>
<evidence type="ECO:0000313" key="3">
    <source>
        <dbReference type="EMBL" id="KFE62423.1"/>
    </source>
</evidence>
<dbReference type="EMBL" id="JMCB01000022">
    <property type="protein sequence ID" value="KFE62423.1"/>
    <property type="molecule type" value="Genomic_DNA"/>
</dbReference>
<comment type="caution">
    <text evidence="3">The sequence shown here is derived from an EMBL/GenBank/DDBJ whole genome shotgun (WGS) entry which is preliminary data.</text>
</comment>
<proteinExistence type="predicted"/>
<dbReference type="Proteomes" id="UP000028725">
    <property type="component" value="Unassembled WGS sequence"/>
</dbReference>